<dbReference type="InterPro" id="IPR001789">
    <property type="entry name" value="Sig_transdc_resp-reg_receiver"/>
</dbReference>
<sequence>MNKTILVAEDEETISRVLTVYLKHEGFIVQHAFNGLEAATKFKEHSPDLVLLDVMLPELDGWGVLEEIRKSSVCPVIMLTALGDIDYKLKGLNQGADDYISKPFVGEEVIARIHAVLRRSSKVLESDNHWQFGNLSIHPKSSQVKVDGESALLTPRDLSLLLFLAGRPNRTFTREELLDQVWGMDYEGSDRAVDLAVKRIRQALSGWSRDCGEIRTYRGLGYQFSVYEK</sequence>
<evidence type="ECO:0000256" key="3">
    <source>
        <dbReference type="ARBA" id="ARBA00023015"/>
    </source>
</evidence>
<keyword evidence="4 7" id="KW-0238">DNA-binding</keyword>
<dbReference type="CDD" id="cd17574">
    <property type="entry name" value="REC_OmpR"/>
    <property type="match status" value="1"/>
</dbReference>
<dbReference type="SMART" id="SM00448">
    <property type="entry name" value="REC"/>
    <property type="match status" value="1"/>
</dbReference>
<dbReference type="GO" id="GO:0000976">
    <property type="term" value="F:transcription cis-regulatory region binding"/>
    <property type="evidence" value="ECO:0007669"/>
    <property type="project" value="TreeGrafter"/>
</dbReference>
<comment type="caution">
    <text evidence="10">The sequence shown here is derived from an EMBL/GenBank/DDBJ whole genome shotgun (WGS) entry which is preliminary data.</text>
</comment>
<organism evidence="10 11">
    <name type="scientific">Fictibacillus enclensis</name>
    <dbReference type="NCBI Taxonomy" id="1017270"/>
    <lineage>
        <taxon>Bacteria</taxon>
        <taxon>Bacillati</taxon>
        <taxon>Bacillota</taxon>
        <taxon>Bacilli</taxon>
        <taxon>Bacillales</taxon>
        <taxon>Fictibacillaceae</taxon>
        <taxon>Fictibacillus</taxon>
    </lineage>
</organism>
<dbReference type="GO" id="GO:0032993">
    <property type="term" value="C:protein-DNA complex"/>
    <property type="evidence" value="ECO:0007669"/>
    <property type="project" value="TreeGrafter"/>
</dbReference>
<dbReference type="SUPFAM" id="SSF52172">
    <property type="entry name" value="CheY-like"/>
    <property type="match status" value="1"/>
</dbReference>
<dbReference type="RefSeq" id="WP_061968100.1">
    <property type="nucleotide sequence ID" value="NZ_FMAV01000001.1"/>
</dbReference>
<feature type="modified residue" description="4-aspartylphosphate" evidence="6">
    <location>
        <position position="53"/>
    </location>
</feature>
<evidence type="ECO:0000256" key="2">
    <source>
        <dbReference type="ARBA" id="ARBA00023012"/>
    </source>
</evidence>
<evidence type="ECO:0000313" key="10">
    <source>
        <dbReference type="EMBL" id="KSU84479.1"/>
    </source>
</evidence>
<keyword evidence="11" id="KW-1185">Reference proteome</keyword>
<dbReference type="PANTHER" id="PTHR48111">
    <property type="entry name" value="REGULATOR OF RPOS"/>
    <property type="match status" value="1"/>
</dbReference>
<keyword evidence="3" id="KW-0805">Transcription regulation</keyword>
<dbReference type="GO" id="GO:0006355">
    <property type="term" value="P:regulation of DNA-templated transcription"/>
    <property type="evidence" value="ECO:0007669"/>
    <property type="project" value="InterPro"/>
</dbReference>
<dbReference type="InterPro" id="IPR001867">
    <property type="entry name" value="OmpR/PhoB-type_DNA-bd"/>
</dbReference>
<dbReference type="Gene3D" id="6.10.250.690">
    <property type="match status" value="1"/>
</dbReference>
<feature type="domain" description="Response regulatory" evidence="8">
    <location>
        <begin position="4"/>
        <end position="117"/>
    </location>
</feature>
<evidence type="ECO:0000256" key="4">
    <source>
        <dbReference type="ARBA" id="ARBA00023125"/>
    </source>
</evidence>
<dbReference type="SMART" id="SM00862">
    <property type="entry name" value="Trans_reg_C"/>
    <property type="match status" value="1"/>
</dbReference>
<dbReference type="GO" id="GO:0005829">
    <property type="term" value="C:cytosol"/>
    <property type="evidence" value="ECO:0007669"/>
    <property type="project" value="TreeGrafter"/>
</dbReference>
<dbReference type="InterPro" id="IPR016032">
    <property type="entry name" value="Sig_transdc_resp-reg_C-effctor"/>
</dbReference>
<evidence type="ECO:0000259" key="9">
    <source>
        <dbReference type="PROSITE" id="PS51755"/>
    </source>
</evidence>
<keyword evidence="1 6" id="KW-0597">Phosphoprotein</keyword>
<dbReference type="InterPro" id="IPR011006">
    <property type="entry name" value="CheY-like_superfamily"/>
</dbReference>
<evidence type="ECO:0000256" key="5">
    <source>
        <dbReference type="ARBA" id="ARBA00023163"/>
    </source>
</evidence>
<dbReference type="Gene3D" id="1.10.10.10">
    <property type="entry name" value="Winged helix-like DNA-binding domain superfamily/Winged helix DNA-binding domain"/>
    <property type="match status" value="1"/>
</dbReference>
<evidence type="ECO:0000256" key="1">
    <source>
        <dbReference type="ARBA" id="ARBA00022553"/>
    </source>
</evidence>
<gene>
    <name evidence="10" type="ORF">AS030_02715</name>
</gene>
<feature type="DNA-binding region" description="OmpR/PhoB-type" evidence="7">
    <location>
        <begin position="127"/>
        <end position="226"/>
    </location>
</feature>
<dbReference type="PROSITE" id="PS51755">
    <property type="entry name" value="OMPR_PHOB"/>
    <property type="match status" value="1"/>
</dbReference>
<accession>A0A0V8JBG9</accession>
<dbReference type="PANTHER" id="PTHR48111:SF21">
    <property type="entry name" value="DNA-BINDING DUAL MASTER TRANSCRIPTIONAL REGULATOR RPAA"/>
    <property type="match status" value="1"/>
</dbReference>
<reference evidence="10 11" key="1">
    <citation type="journal article" date="2014" name="Antonie Van Leeuwenhoek">
        <title>Fictibacillus enclensis sp. nov., isolated from marine sediment.</title>
        <authorList>
            <person name="Dastager S.G."/>
            <person name="Mawlankar R."/>
            <person name="Srinivasan K."/>
            <person name="Tang S.K."/>
            <person name="Lee J.C."/>
            <person name="Ramana V.V."/>
            <person name="Shouche Y.S."/>
        </authorList>
    </citation>
    <scope>NUCLEOTIDE SEQUENCE [LARGE SCALE GENOMIC DNA]</scope>
    <source>
        <strain evidence="10 11">NIO-1003</strain>
    </source>
</reference>
<dbReference type="Pfam" id="PF00486">
    <property type="entry name" value="Trans_reg_C"/>
    <property type="match status" value="1"/>
</dbReference>
<proteinExistence type="predicted"/>
<dbReference type="InterPro" id="IPR036388">
    <property type="entry name" value="WH-like_DNA-bd_sf"/>
</dbReference>
<dbReference type="InterPro" id="IPR039420">
    <property type="entry name" value="WalR-like"/>
</dbReference>
<feature type="domain" description="OmpR/PhoB-type" evidence="9">
    <location>
        <begin position="127"/>
        <end position="226"/>
    </location>
</feature>
<dbReference type="OrthoDB" id="9790442at2"/>
<evidence type="ECO:0000313" key="11">
    <source>
        <dbReference type="Proteomes" id="UP000054099"/>
    </source>
</evidence>
<dbReference type="Gene3D" id="3.40.50.2300">
    <property type="match status" value="1"/>
</dbReference>
<dbReference type="PROSITE" id="PS50110">
    <property type="entry name" value="RESPONSE_REGULATORY"/>
    <property type="match status" value="1"/>
</dbReference>
<dbReference type="CDD" id="cd00383">
    <property type="entry name" value="trans_reg_C"/>
    <property type="match status" value="1"/>
</dbReference>
<dbReference type="FunFam" id="3.40.50.2300:FF:000001">
    <property type="entry name" value="DNA-binding response regulator PhoB"/>
    <property type="match status" value="1"/>
</dbReference>
<dbReference type="GO" id="GO:0000156">
    <property type="term" value="F:phosphorelay response regulator activity"/>
    <property type="evidence" value="ECO:0007669"/>
    <property type="project" value="TreeGrafter"/>
</dbReference>
<name>A0A0V8JBG9_9BACL</name>
<dbReference type="EMBL" id="LNQN01000001">
    <property type="protein sequence ID" value="KSU84479.1"/>
    <property type="molecule type" value="Genomic_DNA"/>
</dbReference>
<keyword evidence="2" id="KW-0902">Two-component regulatory system</keyword>
<protein>
    <submittedName>
        <fullName evidence="10">Two-component system response regulator</fullName>
    </submittedName>
</protein>
<dbReference type="AlphaFoldDB" id="A0A0V8JBG9"/>
<dbReference type="Proteomes" id="UP000054099">
    <property type="component" value="Unassembled WGS sequence"/>
</dbReference>
<dbReference type="Pfam" id="PF00072">
    <property type="entry name" value="Response_reg"/>
    <property type="match status" value="1"/>
</dbReference>
<dbReference type="SUPFAM" id="SSF46894">
    <property type="entry name" value="C-terminal effector domain of the bipartite response regulators"/>
    <property type="match status" value="1"/>
</dbReference>
<evidence type="ECO:0000259" key="8">
    <source>
        <dbReference type="PROSITE" id="PS50110"/>
    </source>
</evidence>
<evidence type="ECO:0000256" key="6">
    <source>
        <dbReference type="PROSITE-ProRule" id="PRU00169"/>
    </source>
</evidence>
<keyword evidence="5" id="KW-0804">Transcription</keyword>
<evidence type="ECO:0000256" key="7">
    <source>
        <dbReference type="PROSITE-ProRule" id="PRU01091"/>
    </source>
</evidence>